<dbReference type="InterPro" id="IPR021775">
    <property type="entry name" value="DUF3339"/>
</dbReference>
<proteinExistence type="predicted"/>
<name>A0A7J8UHM4_9ROSI</name>
<comment type="caution">
    <text evidence="1">The sequence shown here is derived from an EMBL/GenBank/DDBJ whole genome shotgun (WGS) entry which is preliminary data.</text>
</comment>
<dbReference type="AlphaFoldDB" id="A0A7J8UHM4"/>
<feature type="non-terminal residue" evidence="1">
    <location>
        <position position="24"/>
    </location>
</feature>
<dbReference type="Pfam" id="PF11820">
    <property type="entry name" value="DUF3339"/>
    <property type="match status" value="1"/>
</dbReference>
<evidence type="ECO:0000313" key="1">
    <source>
        <dbReference type="EMBL" id="MBA0649988.1"/>
    </source>
</evidence>
<accession>A0A7J8UHM4</accession>
<keyword evidence="2" id="KW-1185">Reference proteome</keyword>
<reference evidence="1 2" key="1">
    <citation type="journal article" date="2019" name="Genome Biol. Evol.">
        <title>Insights into the evolution of the New World diploid cottons (Gossypium, subgenus Houzingenia) based on genome sequencing.</title>
        <authorList>
            <person name="Grover C.E."/>
            <person name="Arick M.A. 2nd"/>
            <person name="Thrash A."/>
            <person name="Conover J.L."/>
            <person name="Sanders W.S."/>
            <person name="Peterson D.G."/>
            <person name="Frelichowski J.E."/>
            <person name="Scheffler J.A."/>
            <person name="Scheffler B.E."/>
            <person name="Wendel J.F."/>
        </authorList>
    </citation>
    <scope>NUCLEOTIDE SEQUENCE [LARGE SCALE GENOMIC DNA]</scope>
    <source>
        <strain evidence="1">57</strain>
        <tissue evidence="1">Leaf</tissue>
    </source>
</reference>
<dbReference type="EMBL" id="JABFAB010000006">
    <property type="protein sequence ID" value="MBA0649988.1"/>
    <property type="molecule type" value="Genomic_DNA"/>
</dbReference>
<protein>
    <submittedName>
        <fullName evidence="1">Uncharacterized protein</fullName>
    </submittedName>
</protein>
<dbReference type="Proteomes" id="UP000593573">
    <property type="component" value="Unassembled WGS sequence"/>
</dbReference>
<sequence length="24" mass="2717">MMFQLPTRTRVIEFGNMCTSGIAI</sequence>
<evidence type="ECO:0000313" key="2">
    <source>
        <dbReference type="Proteomes" id="UP000593573"/>
    </source>
</evidence>
<organism evidence="1 2">
    <name type="scientific">Gossypium klotzschianum</name>
    <dbReference type="NCBI Taxonomy" id="34286"/>
    <lineage>
        <taxon>Eukaryota</taxon>
        <taxon>Viridiplantae</taxon>
        <taxon>Streptophyta</taxon>
        <taxon>Embryophyta</taxon>
        <taxon>Tracheophyta</taxon>
        <taxon>Spermatophyta</taxon>
        <taxon>Magnoliopsida</taxon>
        <taxon>eudicotyledons</taxon>
        <taxon>Gunneridae</taxon>
        <taxon>Pentapetalae</taxon>
        <taxon>rosids</taxon>
        <taxon>malvids</taxon>
        <taxon>Malvales</taxon>
        <taxon>Malvaceae</taxon>
        <taxon>Malvoideae</taxon>
        <taxon>Gossypium</taxon>
    </lineage>
</organism>
<gene>
    <name evidence="1" type="ORF">Goklo_017482</name>
</gene>